<dbReference type="InterPro" id="IPR027417">
    <property type="entry name" value="P-loop_NTPase"/>
</dbReference>
<sequence>MAQKPRPVQNDVIEVAIMPARHGVPPRKFRTGTGVVWTAKQVHDKVSGQHGAGALISSDGYDVDGESEEELPGGLYTFHVYKKVCEDTGRERLKLIGDLTQQTLSRGQKAAIVMEQLKAHLGGKGAERDVAEDREREAALRACNKHDPDLVQAVGVHFPILQRDDELDAIVAHMGMIQAMGRDPDARSSTEYHRKPHLQLVLGGPGIGKTTLLERFAELVLERLRRDSNWLSHHNGFRECLESCLGADTPHVFTLDLLNDVNTAFSSALVAELCGTERRMLALLMLLAVCRRVKPSIDSLDSLVDFMPDSLLAYIQPADVILYIHRELPRRNPATDSFSAFAFDEAAGLDPEPLRRLRSALVYVKKTKRMLPLGANFTVLSASTRGGPTEASEESKAASQDQQANVESADASSLMAVADKDWVPSAMDPQLTPSGQTAVQIVSLRLLSPQNKEKLMHQVLAKLGISLDGRGLPAYVKLLLKYVPGIPRQVAFVMAAMALSDTPHAFSLKRLQEALRFQTDSPARIHEVYYRLQKFVKVDTLEKGPASRLNTRPEFAPVCQAAALRALCGVPVGEHDLILPRSKWCGLSYSHLQGHGFLTLQPVRGSSGLFRVVMSPATLDALLRSVCGRDLAHIYSRQRLAVGSVATMHFKAKEIFDLESVLLVLGTGAALQLVEAEADLERDKGASWETTLRTLLCLPSAVKGRAFDAPLNLPALRDSLQNFAVRELHNRPVPSEIEDWLETGELTFRDQDGAKQTIRVDAFRGCPGDPRPDWSLRLKTLDPTLPVIHLQGQSKQVQAAARAPPPDGGLKLIKVEYEKMWTHEDNSAMLLVTDQLLTAVHNFPNLAVLCSPESSLDEEPAHNLYHPVVRTSRLLDDMAQAGMTVYVDISDVKKRLLEQLKRRQEKKRRLEESKLAQQEEAKTLAGKRKGREGGEQQKGAKRKKGAKPRKGAK</sequence>
<protein>
    <submittedName>
        <fullName evidence="2">G936 protein</fullName>
    </submittedName>
</protein>
<reference evidence="2 3" key="1">
    <citation type="submission" date="2024-06" db="EMBL/GenBank/DDBJ databases">
        <authorList>
            <person name="Kraege A."/>
            <person name="Thomma B."/>
        </authorList>
    </citation>
    <scope>NUCLEOTIDE SEQUENCE [LARGE SCALE GENOMIC DNA]</scope>
</reference>
<evidence type="ECO:0000313" key="2">
    <source>
        <dbReference type="EMBL" id="CAL5219156.1"/>
    </source>
</evidence>
<accession>A0ABP1FJT9</accession>
<evidence type="ECO:0000256" key="1">
    <source>
        <dbReference type="SAM" id="MobiDB-lite"/>
    </source>
</evidence>
<organism evidence="2 3">
    <name type="scientific">Coccomyxa viridis</name>
    <dbReference type="NCBI Taxonomy" id="1274662"/>
    <lineage>
        <taxon>Eukaryota</taxon>
        <taxon>Viridiplantae</taxon>
        <taxon>Chlorophyta</taxon>
        <taxon>core chlorophytes</taxon>
        <taxon>Trebouxiophyceae</taxon>
        <taxon>Trebouxiophyceae incertae sedis</taxon>
        <taxon>Coccomyxaceae</taxon>
        <taxon>Coccomyxa</taxon>
    </lineage>
</organism>
<gene>
    <name evidence="2" type="primary">g936</name>
    <name evidence="2" type="ORF">VP750_LOCUS815</name>
</gene>
<feature type="compositionally biased region" description="Basic and acidic residues" evidence="1">
    <location>
        <begin position="904"/>
        <end position="922"/>
    </location>
</feature>
<proteinExistence type="predicted"/>
<dbReference type="Proteomes" id="UP001497392">
    <property type="component" value="Unassembled WGS sequence"/>
</dbReference>
<feature type="compositionally biased region" description="Basic residues" evidence="1">
    <location>
        <begin position="939"/>
        <end position="953"/>
    </location>
</feature>
<dbReference type="EMBL" id="CAXHTA020000002">
    <property type="protein sequence ID" value="CAL5219156.1"/>
    <property type="molecule type" value="Genomic_DNA"/>
</dbReference>
<dbReference type="SUPFAM" id="SSF52540">
    <property type="entry name" value="P-loop containing nucleoside triphosphate hydrolases"/>
    <property type="match status" value="1"/>
</dbReference>
<feature type="region of interest" description="Disordered" evidence="1">
    <location>
        <begin position="904"/>
        <end position="953"/>
    </location>
</feature>
<evidence type="ECO:0000313" key="3">
    <source>
        <dbReference type="Proteomes" id="UP001497392"/>
    </source>
</evidence>
<feature type="region of interest" description="Disordered" evidence="1">
    <location>
        <begin position="384"/>
        <end position="405"/>
    </location>
</feature>
<keyword evidence="3" id="KW-1185">Reference proteome</keyword>
<name>A0ABP1FJT9_9CHLO</name>
<comment type="caution">
    <text evidence="2">The sequence shown here is derived from an EMBL/GenBank/DDBJ whole genome shotgun (WGS) entry which is preliminary data.</text>
</comment>